<evidence type="ECO:0000313" key="1">
    <source>
        <dbReference type="Proteomes" id="UP000515126"/>
    </source>
</evidence>
<protein>
    <submittedName>
        <fullName evidence="2">Protein FAM156A/FAM156B-like isoform X1</fullName>
    </submittedName>
</protein>
<keyword evidence="1" id="KW-1185">Reference proteome</keyword>
<accession>A0A6P5P6J2</accession>
<dbReference type="Proteomes" id="UP000515126">
    <property type="component" value="Unplaced"/>
</dbReference>
<proteinExistence type="predicted"/>
<name>A0A6P5P6J2_MUSCR</name>
<dbReference type="KEGG" id="mcal:110288508"/>
<evidence type="ECO:0000313" key="2">
    <source>
        <dbReference type="RefSeq" id="XP_021010492.1"/>
    </source>
</evidence>
<sequence>MGFRALCTTVLVCAILKMDEEQHQKSSKSHEKKLKTVEFKKKKCVRFLLPQKADKEKKPSSLRDTDESKFRCECHHCQMCGGNTSGVSVGTRIEAVSPSSSWEKLTLDLSKLTLNPHTTQPHLVQDTISKGENKMQWPRKNKRMFPKVLYEWTE</sequence>
<organism evidence="1 2">
    <name type="scientific">Mus caroli</name>
    <name type="common">Ryukyu mouse</name>
    <name type="synonym">Ricefield mouse</name>
    <dbReference type="NCBI Taxonomy" id="10089"/>
    <lineage>
        <taxon>Eukaryota</taxon>
        <taxon>Metazoa</taxon>
        <taxon>Chordata</taxon>
        <taxon>Craniata</taxon>
        <taxon>Vertebrata</taxon>
        <taxon>Euteleostomi</taxon>
        <taxon>Mammalia</taxon>
        <taxon>Eutheria</taxon>
        <taxon>Euarchontoglires</taxon>
        <taxon>Glires</taxon>
        <taxon>Rodentia</taxon>
        <taxon>Myomorpha</taxon>
        <taxon>Muroidea</taxon>
        <taxon>Muridae</taxon>
        <taxon>Murinae</taxon>
        <taxon>Mus</taxon>
        <taxon>Mus</taxon>
    </lineage>
</organism>
<reference evidence="2" key="1">
    <citation type="submission" date="2025-08" db="UniProtKB">
        <authorList>
            <consortium name="RefSeq"/>
        </authorList>
    </citation>
    <scope>IDENTIFICATION</scope>
</reference>
<dbReference type="AlphaFoldDB" id="A0A6P5P6J2"/>
<gene>
    <name evidence="2" type="primary">LOC110288508</name>
</gene>
<dbReference type="RefSeq" id="XP_021010492.1">
    <property type="nucleotide sequence ID" value="XM_021154833.1"/>
</dbReference>
<dbReference type="GeneID" id="110288508"/>